<dbReference type="KEGG" id="noy:EXE57_17145"/>
<evidence type="ECO:0000313" key="4">
    <source>
        <dbReference type="Proteomes" id="UP000294894"/>
    </source>
</evidence>
<dbReference type="OrthoDB" id="9779102at2"/>
<keyword evidence="4" id="KW-1185">Reference proteome</keyword>
<dbReference type="InterPro" id="IPR035328">
    <property type="entry name" value="DUF3048_C"/>
</dbReference>
<dbReference type="AlphaFoldDB" id="A0A4P7GPS6"/>
<evidence type="ECO:0000259" key="1">
    <source>
        <dbReference type="Pfam" id="PF11258"/>
    </source>
</evidence>
<feature type="domain" description="DUF3048" evidence="1">
    <location>
        <begin position="68"/>
        <end position="207"/>
    </location>
</feature>
<organism evidence="3 4">
    <name type="scientific">Nocardioides euryhalodurans</name>
    <dbReference type="NCBI Taxonomy" id="2518370"/>
    <lineage>
        <taxon>Bacteria</taxon>
        <taxon>Bacillati</taxon>
        <taxon>Actinomycetota</taxon>
        <taxon>Actinomycetes</taxon>
        <taxon>Propionibacteriales</taxon>
        <taxon>Nocardioidaceae</taxon>
        <taxon>Nocardioides</taxon>
    </lineage>
</organism>
<name>A0A4P7GPS6_9ACTN</name>
<dbReference type="InterPro" id="IPR023158">
    <property type="entry name" value="YerB-like_sf"/>
</dbReference>
<sequence>MTAIHPRDPSIGVTVRRLHLTSLKSTATILAAGLLLAACGGDETPAADEPAPGQEVAGGSTLGQTWPLTGLDVEGEDSSAQTHPVMVAKIDNTSSSAPQQGLGSADLVVEELVEGGTTRLAAFFYSEIPGEVGPIRSMRASDIGIVSPVEASVVTSGAAPVTIQRISGAGIKFFGEGSTGMSRATDRSAPYNLMSDMSQLVDSFPERDEARPDDYLPWGEPSDLPKGKKATTIAANFGNHTTTWAFQKDGYVNQNSYAAEDDQFPTDTVLVLRVPVGDAGYTDPAGNPVPETKLEGKGAALLFHDGMVVKGTWEKSGLGDALSLSAGKKELTVPAGHTWIELVPAANGNVTYN</sequence>
<dbReference type="Pfam" id="PF17479">
    <property type="entry name" value="DUF3048_C"/>
    <property type="match status" value="1"/>
</dbReference>
<dbReference type="SUPFAM" id="SSF159774">
    <property type="entry name" value="YerB-like"/>
    <property type="match status" value="1"/>
</dbReference>
<dbReference type="EMBL" id="CP038267">
    <property type="protein sequence ID" value="QBR93811.1"/>
    <property type="molecule type" value="Genomic_DNA"/>
</dbReference>
<gene>
    <name evidence="3" type="ORF">EXE57_17145</name>
</gene>
<proteinExistence type="predicted"/>
<accession>A0A4P7GPS6</accession>
<dbReference type="InterPro" id="IPR021416">
    <property type="entry name" value="DUF3048_N"/>
</dbReference>
<dbReference type="Proteomes" id="UP000294894">
    <property type="component" value="Chromosome"/>
</dbReference>
<dbReference type="Pfam" id="PF11258">
    <property type="entry name" value="DUF3048"/>
    <property type="match status" value="1"/>
</dbReference>
<feature type="domain" description="DUF3048" evidence="2">
    <location>
        <begin position="240"/>
        <end position="340"/>
    </location>
</feature>
<evidence type="ECO:0000313" key="3">
    <source>
        <dbReference type="EMBL" id="QBR93811.1"/>
    </source>
</evidence>
<evidence type="ECO:0000259" key="2">
    <source>
        <dbReference type="Pfam" id="PF17479"/>
    </source>
</evidence>
<protein>
    <submittedName>
        <fullName evidence="3">DUF3048 domain-containing protein</fullName>
    </submittedName>
</protein>
<reference evidence="3 4" key="1">
    <citation type="submission" date="2019-03" db="EMBL/GenBank/DDBJ databases">
        <title>Three New Species of Nocardioides, Nocardioides euryhalodurans sp. nov., Nocardioides seonyuensis sp. nov. and Nocardioides eburneoflavus sp. nov., Iolated from Soil.</title>
        <authorList>
            <person name="Roh S.G."/>
            <person name="Lee C."/>
            <person name="Kim M.-K."/>
            <person name="Kim S.B."/>
        </authorList>
    </citation>
    <scope>NUCLEOTIDE SEQUENCE [LARGE SCALE GENOMIC DNA]</scope>
    <source>
        <strain evidence="3 4">MMS17-SY117</strain>
    </source>
</reference>
<dbReference type="Gene3D" id="3.50.90.10">
    <property type="entry name" value="YerB-like"/>
    <property type="match status" value="1"/>
</dbReference>